<dbReference type="AlphaFoldDB" id="A0A067Q2C1"/>
<keyword evidence="1" id="KW-1133">Transmembrane helix</keyword>
<protein>
    <submittedName>
        <fullName evidence="2">Uncharacterized protein</fullName>
    </submittedName>
</protein>
<dbReference type="HOGENOM" id="CLU_2004252_0_0_1"/>
<evidence type="ECO:0000313" key="3">
    <source>
        <dbReference type="Proteomes" id="UP000027265"/>
    </source>
</evidence>
<evidence type="ECO:0000313" key="2">
    <source>
        <dbReference type="EMBL" id="KDQ56746.1"/>
    </source>
</evidence>
<sequence>MTAISSLANLTSLINQDDDSLLASFINRQIYVSSALKQCSILLAYLVNLILVYFIYNKHSFWYSGKKFIDKFSKAVKKYNSSGHVTHVRQLVEASYAADGVSHMSWEAEEEWLYQIIINNLMPH</sequence>
<gene>
    <name evidence="2" type="ORF">JAAARDRAFT_48047</name>
</gene>
<accession>A0A067Q2C1</accession>
<feature type="transmembrane region" description="Helical" evidence="1">
    <location>
        <begin position="35"/>
        <end position="56"/>
    </location>
</feature>
<organism evidence="2 3">
    <name type="scientific">Jaapia argillacea MUCL 33604</name>
    <dbReference type="NCBI Taxonomy" id="933084"/>
    <lineage>
        <taxon>Eukaryota</taxon>
        <taxon>Fungi</taxon>
        <taxon>Dikarya</taxon>
        <taxon>Basidiomycota</taxon>
        <taxon>Agaricomycotina</taxon>
        <taxon>Agaricomycetes</taxon>
        <taxon>Agaricomycetidae</taxon>
        <taxon>Jaapiales</taxon>
        <taxon>Jaapiaceae</taxon>
        <taxon>Jaapia</taxon>
    </lineage>
</organism>
<keyword evidence="1" id="KW-0812">Transmembrane</keyword>
<reference evidence="3" key="1">
    <citation type="journal article" date="2014" name="Proc. Natl. Acad. Sci. U.S.A.">
        <title>Extensive sampling of basidiomycete genomes demonstrates inadequacy of the white-rot/brown-rot paradigm for wood decay fungi.</title>
        <authorList>
            <person name="Riley R."/>
            <person name="Salamov A.A."/>
            <person name="Brown D.W."/>
            <person name="Nagy L.G."/>
            <person name="Floudas D."/>
            <person name="Held B.W."/>
            <person name="Levasseur A."/>
            <person name="Lombard V."/>
            <person name="Morin E."/>
            <person name="Otillar R."/>
            <person name="Lindquist E.A."/>
            <person name="Sun H."/>
            <person name="LaButti K.M."/>
            <person name="Schmutz J."/>
            <person name="Jabbour D."/>
            <person name="Luo H."/>
            <person name="Baker S.E."/>
            <person name="Pisabarro A.G."/>
            <person name="Walton J.D."/>
            <person name="Blanchette R.A."/>
            <person name="Henrissat B."/>
            <person name="Martin F."/>
            <person name="Cullen D."/>
            <person name="Hibbett D.S."/>
            <person name="Grigoriev I.V."/>
        </authorList>
    </citation>
    <scope>NUCLEOTIDE SEQUENCE [LARGE SCALE GENOMIC DNA]</scope>
    <source>
        <strain evidence="3">MUCL 33604</strain>
    </source>
</reference>
<keyword evidence="3" id="KW-1185">Reference proteome</keyword>
<dbReference type="InParanoid" id="A0A067Q2C1"/>
<proteinExistence type="predicted"/>
<dbReference type="Proteomes" id="UP000027265">
    <property type="component" value="Unassembled WGS sequence"/>
</dbReference>
<name>A0A067Q2C1_9AGAM</name>
<evidence type="ECO:0000256" key="1">
    <source>
        <dbReference type="SAM" id="Phobius"/>
    </source>
</evidence>
<dbReference type="EMBL" id="KL197721">
    <property type="protein sequence ID" value="KDQ56746.1"/>
    <property type="molecule type" value="Genomic_DNA"/>
</dbReference>
<keyword evidence="1" id="KW-0472">Membrane</keyword>